<dbReference type="InterPro" id="IPR011704">
    <property type="entry name" value="ATPase_dyneun-rel_AAA"/>
</dbReference>
<sequence>MQALYEEFRPATFDEVIGQDKVLAKLDLIRKRGLSGRALWVTGKSGTGKSTICRLIAKEIADDLTTHEIDADTKLSPAQLDSIVSTWCYSTLWGKGGHALIINEAHGLRKDTIRALLVLLERLARSEIGNGLICFTTTKLGEKNLFDENIDASPLISRCIVLDLAQRDLTQPFAERCKEIAMGAGLDGKPIEDYVKLARKTGNNFRTMLQAVEMGEMLDCQGGLEVPNEC</sequence>
<dbReference type="PANTHER" id="PTHR11669">
    <property type="entry name" value="REPLICATION FACTOR C / DNA POLYMERASE III GAMMA-TAU SUBUNIT"/>
    <property type="match status" value="1"/>
</dbReference>
<dbReference type="CDD" id="cd00009">
    <property type="entry name" value="AAA"/>
    <property type="match status" value="1"/>
</dbReference>
<name>A0A532V1Y4_UNCL8</name>
<evidence type="ECO:0000259" key="1">
    <source>
        <dbReference type="Pfam" id="PF07728"/>
    </source>
</evidence>
<reference evidence="2 3" key="1">
    <citation type="submission" date="2017-06" db="EMBL/GenBank/DDBJ databases">
        <title>Novel microbial phyla capable of carbon fixation and sulfur reduction in deep-sea sediments.</title>
        <authorList>
            <person name="Huang J."/>
            <person name="Baker B."/>
            <person name="Wang Y."/>
        </authorList>
    </citation>
    <scope>NUCLEOTIDE SEQUENCE [LARGE SCALE GENOMIC DNA]</scope>
    <source>
        <strain evidence="2">B3_LCP</strain>
    </source>
</reference>
<dbReference type="GO" id="GO:0005524">
    <property type="term" value="F:ATP binding"/>
    <property type="evidence" value="ECO:0007669"/>
    <property type="project" value="InterPro"/>
</dbReference>
<protein>
    <recommendedName>
        <fullName evidence="1">ATPase dynein-related AAA domain-containing protein</fullName>
    </recommendedName>
</protein>
<dbReference type="GO" id="GO:0016887">
    <property type="term" value="F:ATP hydrolysis activity"/>
    <property type="evidence" value="ECO:0007669"/>
    <property type="project" value="InterPro"/>
</dbReference>
<dbReference type="Gene3D" id="3.40.50.300">
    <property type="entry name" value="P-loop containing nucleotide triphosphate hydrolases"/>
    <property type="match status" value="1"/>
</dbReference>
<dbReference type="InterPro" id="IPR027417">
    <property type="entry name" value="P-loop_NTPase"/>
</dbReference>
<organism evidence="2 3">
    <name type="scientific">candidate division LCP-89 bacterium B3_LCP</name>
    <dbReference type="NCBI Taxonomy" id="2012998"/>
    <lineage>
        <taxon>Bacteria</taxon>
        <taxon>Pseudomonadati</taxon>
        <taxon>Bacteria division LCP-89</taxon>
    </lineage>
</organism>
<dbReference type="PANTHER" id="PTHR11669:SF0">
    <property type="entry name" value="PROTEIN STICHEL-LIKE 2"/>
    <property type="match status" value="1"/>
</dbReference>
<dbReference type="EMBL" id="NJBN01000003">
    <property type="protein sequence ID" value="TKJ41178.1"/>
    <property type="molecule type" value="Genomic_DNA"/>
</dbReference>
<comment type="caution">
    <text evidence="2">The sequence shown here is derived from an EMBL/GenBank/DDBJ whole genome shotgun (WGS) entry which is preliminary data.</text>
</comment>
<dbReference type="SUPFAM" id="SSF52540">
    <property type="entry name" value="P-loop containing nucleoside triphosphate hydrolases"/>
    <property type="match status" value="1"/>
</dbReference>
<accession>A0A532V1Y4</accession>
<dbReference type="InterPro" id="IPR050238">
    <property type="entry name" value="DNA_Rep/Repair_Clamp_Loader"/>
</dbReference>
<evidence type="ECO:0000313" key="2">
    <source>
        <dbReference type="EMBL" id="TKJ41178.1"/>
    </source>
</evidence>
<proteinExistence type="predicted"/>
<dbReference type="Pfam" id="PF07728">
    <property type="entry name" value="AAA_5"/>
    <property type="match status" value="1"/>
</dbReference>
<dbReference type="Proteomes" id="UP000319619">
    <property type="component" value="Unassembled WGS sequence"/>
</dbReference>
<gene>
    <name evidence="2" type="ORF">CEE37_05805</name>
</gene>
<feature type="domain" description="ATPase dynein-related AAA" evidence="1">
    <location>
        <begin position="41"/>
        <end position="124"/>
    </location>
</feature>
<dbReference type="GO" id="GO:0006261">
    <property type="term" value="P:DNA-templated DNA replication"/>
    <property type="evidence" value="ECO:0007669"/>
    <property type="project" value="TreeGrafter"/>
</dbReference>
<dbReference type="AlphaFoldDB" id="A0A532V1Y4"/>
<evidence type="ECO:0000313" key="3">
    <source>
        <dbReference type="Proteomes" id="UP000319619"/>
    </source>
</evidence>